<reference evidence="6" key="1">
    <citation type="journal article" date="2022" name="J Environ Chem Eng">
        <title>Biodegradation of petroleum oil using a constructed nonpathogenic and heavy metal-tolerant bacterial consortium isolated from marine sponges.</title>
        <authorList>
            <person name="Dechsakulwatana C."/>
            <person name="Rungsihiranrut A."/>
            <person name="Muangchinda C."/>
            <person name="Ningthoujam R."/>
            <person name="Klankeo P."/>
            <person name="Pinyakong O."/>
        </authorList>
    </citation>
    <scope>NUCLEOTIDE SEQUENCE</scope>
    <source>
        <strain evidence="6">TL01-2</strain>
    </source>
</reference>
<dbReference type="Gene3D" id="2.30.30.40">
    <property type="entry name" value="SH3 Domains"/>
    <property type="match status" value="4"/>
</dbReference>
<protein>
    <submittedName>
        <fullName evidence="6">N-acetylmuramoyl-L-alanine amidase</fullName>
        <ecNumber evidence="6">3.5.1.28</ecNumber>
    </submittedName>
</protein>
<keyword evidence="1 6" id="KW-0378">Hydrolase</keyword>
<feature type="signal peptide" evidence="4">
    <location>
        <begin position="1"/>
        <end position="21"/>
    </location>
</feature>
<dbReference type="Gene3D" id="3.40.630.40">
    <property type="entry name" value="Zn-dependent exopeptidases"/>
    <property type="match status" value="1"/>
</dbReference>
<evidence type="ECO:0000313" key="7">
    <source>
        <dbReference type="Proteomes" id="UP001269400"/>
    </source>
</evidence>
<dbReference type="CDD" id="cd02696">
    <property type="entry name" value="MurNAc-LAA"/>
    <property type="match status" value="1"/>
</dbReference>
<dbReference type="EMBL" id="JAPTGD010000002">
    <property type="protein sequence ID" value="MDU9693206.1"/>
    <property type="molecule type" value="Genomic_DNA"/>
</dbReference>
<dbReference type="SMART" id="SM00287">
    <property type="entry name" value="SH3b"/>
    <property type="match status" value="4"/>
</dbReference>
<dbReference type="AlphaFoldDB" id="A0AAX6NBV0"/>
<dbReference type="GO" id="GO:0009253">
    <property type="term" value="P:peptidoglycan catabolic process"/>
    <property type="evidence" value="ECO:0007669"/>
    <property type="project" value="InterPro"/>
</dbReference>
<dbReference type="PANTHER" id="PTHR30404:SF0">
    <property type="entry name" value="N-ACETYLMURAMOYL-L-ALANINE AMIDASE AMIC"/>
    <property type="match status" value="1"/>
</dbReference>
<evidence type="ECO:0000256" key="1">
    <source>
        <dbReference type="ARBA" id="ARBA00022801"/>
    </source>
</evidence>
<comment type="caution">
    <text evidence="6">The sequence shown here is derived from an EMBL/GenBank/DDBJ whole genome shotgun (WGS) entry which is preliminary data.</text>
</comment>
<dbReference type="InterPro" id="IPR036028">
    <property type="entry name" value="SH3-like_dom_sf"/>
</dbReference>
<feature type="region of interest" description="Disordered" evidence="3">
    <location>
        <begin position="231"/>
        <end position="251"/>
    </location>
</feature>
<feature type="domain" description="SH3b" evidence="5">
    <location>
        <begin position="96"/>
        <end position="158"/>
    </location>
</feature>
<dbReference type="PANTHER" id="PTHR30404">
    <property type="entry name" value="N-ACETYLMURAMOYL-L-ALANINE AMIDASE"/>
    <property type="match status" value="1"/>
</dbReference>
<organism evidence="6 7">
    <name type="scientific">Priestia aryabhattai</name>
    <name type="common">Bacillus aryabhattai</name>
    <dbReference type="NCBI Taxonomy" id="412384"/>
    <lineage>
        <taxon>Bacteria</taxon>
        <taxon>Bacillati</taxon>
        <taxon>Bacillota</taxon>
        <taxon>Bacilli</taxon>
        <taxon>Bacillales</taxon>
        <taxon>Bacillaceae</taxon>
        <taxon>Priestia</taxon>
    </lineage>
</organism>
<dbReference type="Pfam" id="PF01520">
    <property type="entry name" value="Amidase_3"/>
    <property type="match status" value="1"/>
</dbReference>
<dbReference type="InterPro" id="IPR050695">
    <property type="entry name" value="N-acetylmuramoyl_amidase_3"/>
</dbReference>
<keyword evidence="2" id="KW-0961">Cell wall biogenesis/degradation</keyword>
<reference evidence="6" key="2">
    <citation type="submission" date="2022-12" db="EMBL/GenBank/DDBJ databases">
        <authorList>
            <person name="Dechsakulwatana C."/>
            <person name="Rungsihiranrut A."/>
            <person name="Muangchinda C."/>
            <person name="Ningthoujam R."/>
            <person name="Klankeo P."/>
            <person name="Pinyakong O."/>
        </authorList>
    </citation>
    <scope>NUCLEOTIDE SEQUENCE</scope>
    <source>
        <strain evidence="6">TL01-2</strain>
    </source>
</reference>
<feature type="compositionally biased region" description="Low complexity" evidence="3">
    <location>
        <begin position="231"/>
        <end position="245"/>
    </location>
</feature>
<dbReference type="PROSITE" id="PS51781">
    <property type="entry name" value="SH3B"/>
    <property type="match status" value="4"/>
</dbReference>
<proteinExistence type="predicted"/>
<dbReference type="GO" id="GO:0071555">
    <property type="term" value="P:cell wall organization"/>
    <property type="evidence" value="ECO:0007669"/>
    <property type="project" value="UniProtKB-KW"/>
</dbReference>
<evidence type="ECO:0000256" key="3">
    <source>
        <dbReference type="SAM" id="MobiDB-lite"/>
    </source>
</evidence>
<dbReference type="InterPro" id="IPR002508">
    <property type="entry name" value="MurNAc-LAA_cat"/>
</dbReference>
<dbReference type="EC" id="3.5.1.28" evidence="6"/>
<evidence type="ECO:0000256" key="2">
    <source>
        <dbReference type="ARBA" id="ARBA00023316"/>
    </source>
</evidence>
<feature type="chain" id="PRO_5043332386" evidence="4">
    <location>
        <begin position="22"/>
        <end position="519"/>
    </location>
</feature>
<evidence type="ECO:0000313" key="6">
    <source>
        <dbReference type="EMBL" id="MDU9693206.1"/>
    </source>
</evidence>
<dbReference type="GO" id="GO:0030288">
    <property type="term" value="C:outer membrane-bounded periplasmic space"/>
    <property type="evidence" value="ECO:0007669"/>
    <property type="project" value="TreeGrafter"/>
</dbReference>
<dbReference type="SUPFAM" id="SSF50044">
    <property type="entry name" value="SH3-domain"/>
    <property type="match status" value="1"/>
</dbReference>
<feature type="domain" description="SH3b" evidence="5">
    <location>
        <begin position="30"/>
        <end position="93"/>
    </location>
</feature>
<sequence>MKKITQSLMAMSLVIPSAALIQSTTQVEAQTQKEVTSPSLNVRTGPGTNYKIVDWLQKGEVVNVLKDGNKWDYIEFGNGKKGYISDYYLKTVTVSDELRFVTPYWLTLRNGAGDKYQPIDYLKKGTTVKVISYTGNWAKVSVNGKTGYVYSSYLSKASSTPLKTSSVEETQTVTAFWLTLRNGPGANHKEVDFLKKGTNVIVHSYNGKWAYVTTSEGKKGYVYSSYLSKSTASTSTSPSISTVSSPVTKPVEKTSTTSSVATATKYVNAADGLNLRTGRGVQNKIVVKIPYSASVKVSDVVNGWAKVQYGNYSGYANVSYLVDAQPSVAKPTQSNGELKGKLIVLDPGHGGQFAGAQGFVAEEDVNLQIALKTRNYLQAKGAQVVMTRTSDTACSNAGYNADLSCRPHLATKMKADAFISIHANSGSASASGAESFWYNSSRGDKKLATLILDEIIKDTGMKKRPVDYANFAVLRGSTVPATLIETGFVTNKSDAAKIGSPSYQDKFANAIAQGIQEFF</sequence>
<name>A0AAX6NBV0_PRIAR</name>
<gene>
    <name evidence="6" type="ORF">O0Q50_18690</name>
</gene>
<dbReference type="InterPro" id="IPR003646">
    <property type="entry name" value="SH3-like_bac-type"/>
</dbReference>
<dbReference type="Proteomes" id="UP001269400">
    <property type="component" value="Unassembled WGS sequence"/>
</dbReference>
<evidence type="ECO:0000256" key="4">
    <source>
        <dbReference type="SAM" id="SignalP"/>
    </source>
</evidence>
<feature type="domain" description="SH3b" evidence="5">
    <location>
        <begin position="168"/>
        <end position="231"/>
    </location>
</feature>
<feature type="domain" description="SH3b" evidence="5">
    <location>
        <begin position="262"/>
        <end position="325"/>
    </location>
</feature>
<dbReference type="Pfam" id="PF08239">
    <property type="entry name" value="SH3_3"/>
    <property type="match status" value="4"/>
</dbReference>
<dbReference type="RefSeq" id="WP_316910435.1">
    <property type="nucleotide sequence ID" value="NZ_JAPTGD010000002.1"/>
</dbReference>
<dbReference type="SUPFAM" id="SSF53187">
    <property type="entry name" value="Zn-dependent exopeptidases"/>
    <property type="match status" value="1"/>
</dbReference>
<dbReference type="SMART" id="SM00646">
    <property type="entry name" value="Ami_3"/>
    <property type="match status" value="1"/>
</dbReference>
<accession>A0AAX6NBV0</accession>
<dbReference type="GO" id="GO:0008745">
    <property type="term" value="F:N-acetylmuramoyl-L-alanine amidase activity"/>
    <property type="evidence" value="ECO:0007669"/>
    <property type="project" value="UniProtKB-EC"/>
</dbReference>
<evidence type="ECO:0000259" key="5">
    <source>
        <dbReference type="PROSITE" id="PS51781"/>
    </source>
</evidence>
<keyword evidence="4" id="KW-0732">Signal</keyword>